<protein>
    <submittedName>
        <fullName evidence="2">Uncharacterized protein</fullName>
    </submittedName>
</protein>
<feature type="region of interest" description="Disordered" evidence="1">
    <location>
        <begin position="82"/>
        <end position="103"/>
    </location>
</feature>
<accession>A0A9J5W6V2</accession>
<dbReference type="Proteomes" id="UP000824120">
    <property type="component" value="Chromosome 12"/>
</dbReference>
<reference evidence="2 3" key="1">
    <citation type="submission" date="2020-09" db="EMBL/GenBank/DDBJ databases">
        <title>De no assembly of potato wild relative species, Solanum commersonii.</title>
        <authorList>
            <person name="Cho K."/>
        </authorList>
    </citation>
    <scope>NUCLEOTIDE SEQUENCE [LARGE SCALE GENOMIC DNA]</scope>
    <source>
        <strain evidence="2">LZ3.2</strain>
        <tissue evidence="2">Leaf</tissue>
    </source>
</reference>
<dbReference type="EMBL" id="JACXVP010000012">
    <property type="protein sequence ID" value="KAG5571341.1"/>
    <property type="molecule type" value="Genomic_DNA"/>
</dbReference>
<name>A0A9J5W6V2_SOLCO</name>
<sequence length="103" mass="11930">MTRRLALLLSHRRLVISFIIFTFWTIGRYSTASRNYSGLCILEQRAESVLSAIRQRYLYCFVKLIDHSPIAPFLTFRSTSFKDSRTGTKGDACQFGDLPSWTR</sequence>
<keyword evidence="3" id="KW-1185">Reference proteome</keyword>
<evidence type="ECO:0000313" key="2">
    <source>
        <dbReference type="EMBL" id="KAG5571341.1"/>
    </source>
</evidence>
<comment type="caution">
    <text evidence="2">The sequence shown here is derived from an EMBL/GenBank/DDBJ whole genome shotgun (WGS) entry which is preliminary data.</text>
</comment>
<dbReference type="AlphaFoldDB" id="A0A9J5W6V2"/>
<gene>
    <name evidence="2" type="ORF">H5410_061107</name>
</gene>
<evidence type="ECO:0000313" key="3">
    <source>
        <dbReference type="Proteomes" id="UP000824120"/>
    </source>
</evidence>
<proteinExistence type="predicted"/>
<organism evidence="2 3">
    <name type="scientific">Solanum commersonii</name>
    <name type="common">Commerson's wild potato</name>
    <name type="synonym">Commerson's nightshade</name>
    <dbReference type="NCBI Taxonomy" id="4109"/>
    <lineage>
        <taxon>Eukaryota</taxon>
        <taxon>Viridiplantae</taxon>
        <taxon>Streptophyta</taxon>
        <taxon>Embryophyta</taxon>
        <taxon>Tracheophyta</taxon>
        <taxon>Spermatophyta</taxon>
        <taxon>Magnoliopsida</taxon>
        <taxon>eudicotyledons</taxon>
        <taxon>Gunneridae</taxon>
        <taxon>Pentapetalae</taxon>
        <taxon>asterids</taxon>
        <taxon>lamiids</taxon>
        <taxon>Solanales</taxon>
        <taxon>Solanaceae</taxon>
        <taxon>Solanoideae</taxon>
        <taxon>Solaneae</taxon>
        <taxon>Solanum</taxon>
    </lineage>
</organism>
<evidence type="ECO:0000256" key="1">
    <source>
        <dbReference type="SAM" id="MobiDB-lite"/>
    </source>
</evidence>